<sequence length="107" mass="12769">MDRRLHNTIWLLRTPSTSRITIISRMFNNTLRSNKEKGLERINLYGLVISITGWTKIIYIPALFPLARLLLSRLFAISRLVYLRAMDLWNFLHTPQLRKFYRTMVAF</sequence>
<reference evidence="2" key="1">
    <citation type="submission" date="2019-03" db="EMBL/GenBank/DDBJ databases">
        <authorList>
            <person name="Mank J."/>
            <person name="Almeida P."/>
        </authorList>
    </citation>
    <scope>NUCLEOTIDE SEQUENCE</scope>
    <source>
        <strain evidence="2">78183</strain>
    </source>
</reference>
<keyword evidence="1" id="KW-1133">Transmembrane helix</keyword>
<name>A0A6N2MIQ8_SALVM</name>
<dbReference type="AlphaFoldDB" id="A0A6N2MIQ8"/>
<organism evidence="2">
    <name type="scientific">Salix viminalis</name>
    <name type="common">Common osier</name>
    <name type="synonym">Basket willow</name>
    <dbReference type="NCBI Taxonomy" id="40686"/>
    <lineage>
        <taxon>Eukaryota</taxon>
        <taxon>Viridiplantae</taxon>
        <taxon>Streptophyta</taxon>
        <taxon>Embryophyta</taxon>
        <taxon>Tracheophyta</taxon>
        <taxon>Spermatophyta</taxon>
        <taxon>Magnoliopsida</taxon>
        <taxon>eudicotyledons</taxon>
        <taxon>Gunneridae</taxon>
        <taxon>Pentapetalae</taxon>
        <taxon>rosids</taxon>
        <taxon>fabids</taxon>
        <taxon>Malpighiales</taxon>
        <taxon>Salicaceae</taxon>
        <taxon>Saliceae</taxon>
        <taxon>Salix</taxon>
    </lineage>
</organism>
<gene>
    <name evidence="2" type="ORF">SVIM_LOCUS376427</name>
</gene>
<keyword evidence="1" id="KW-0472">Membrane</keyword>
<evidence type="ECO:0000256" key="1">
    <source>
        <dbReference type="SAM" id="Phobius"/>
    </source>
</evidence>
<proteinExistence type="predicted"/>
<accession>A0A6N2MIQ8</accession>
<protein>
    <submittedName>
        <fullName evidence="2">Uncharacterized protein</fullName>
    </submittedName>
</protein>
<evidence type="ECO:0000313" key="2">
    <source>
        <dbReference type="EMBL" id="VFU54048.1"/>
    </source>
</evidence>
<keyword evidence="1" id="KW-0812">Transmembrane</keyword>
<dbReference type="EMBL" id="CAADRP010001830">
    <property type="protein sequence ID" value="VFU54048.1"/>
    <property type="molecule type" value="Genomic_DNA"/>
</dbReference>
<feature type="transmembrane region" description="Helical" evidence="1">
    <location>
        <begin position="42"/>
        <end position="64"/>
    </location>
</feature>